<dbReference type="EC" id="1.8.4.11" evidence="4"/>
<name>A0A1F7WHW5_9BACT</name>
<evidence type="ECO:0000313" key="6">
    <source>
        <dbReference type="EMBL" id="OGM02380.1"/>
    </source>
</evidence>
<feature type="active site" evidence="4">
    <location>
        <position position="14"/>
    </location>
</feature>
<dbReference type="GO" id="GO:0008113">
    <property type="term" value="F:peptide-methionine (S)-S-oxide reductase activity"/>
    <property type="evidence" value="ECO:0007669"/>
    <property type="project" value="UniProtKB-UniRule"/>
</dbReference>
<evidence type="ECO:0000256" key="4">
    <source>
        <dbReference type="HAMAP-Rule" id="MF_01401"/>
    </source>
</evidence>
<dbReference type="Gene3D" id="3.30.1060.10">
    <property type="entry name" value="Peptide methionine sulphoxide reductase MsrA"/>
    <property type="match status" value="1"/>
</dbReference>
<comment type="similarity">
    <text evidence="4">Belongs to the MsrA Met sulfoxide reductase family.</text>
</comment>
<evidence type="ECO:0000256" key="2">
    <source>
        <dbReference type="ARBA" id="ARBA00047806"/>
    </source>
</evidence>
<keyword evidence="1 4" id="KW-0560">Oxidoreductase</keyword>
<dbReference type="InterPro" id="IPR036509">
    <property type="entry name" value="Met_Sox_Rdtase_MsrA_sf"/>
</dbReference>
<protein>
    <recommendedName>
        <fullName evidence="4">Peptide methionine sulfoxide reductase MsrA</fullName>
        <shortName evidence="4">Protein-methionine-S-oxide reductase</shortName>
        <ecNumber evidence="4">1.8.4.11</ecNumber>
    </recommendedName>
    <alternativeName>
        <fullName evidence="4">Peptide-methionine (S)-S-oxide reductase</fullName>
        <shortName evidence="4">Peptide Met(O) reductase</shortName>
    </alternativeName>
</protein>
<dbReference type="PANTHER" id="PTHR43774">
    <property type="entry name" value="PEPTIDE METHIONINE SULFOXIDE REDUCTASE"/>
    <property type="match status" value="1"/>
</dbReference>
<dbReference type="NCBIfam" id="TIGR00401">
    <property type="entry name" value="msrA"/>
    <property type="match status" value="1"/>
</dbReference>
<dbReference type="PANTHER" id="PTHR43774:SF1">
    <property type="entry name" value="PEPTIDE METHIONINE SULFOXIDE REDUCTASE MSRA 2"/>
    <property type="match status" value="1"/>
</dbReference>
<dbReference type="AlphaFoldDB" id="A0A1F7WHW5"/>
<comment type="catalytic activity">
    <reaction evidence="2 4">
        <text>L-methionyl-[protein] + [thioredoxin]-disulfide + H2O = L-methionyl-(S)-S-oxide-[protein] + [thioredoxin]-dithiol</text>
        <dbReference type="Rhea" id="RHEA:14217"/>
        <dbReference type="Rhea" id="RHEA-COMP:10698"/>
        <dbReference type="Rhea" id="RHEA-COMP:10700"/>
        <dbReference type="Rhea" id="RHEA-COMP:12313"/>
        <dbReference type="Rhea" id="RHEA-COMP:12315"/>
        <dbReference type="ChEBI" id="CHEBI:15377"/>
        <dbReference type="ChEBI" id="CHEBI:16044"/>
        <dbReference type="ChEBI" id="CHEBI:29950"/>
        <dbReference type="ChEBI" id="CHEBI:44120"/>
        <dbReference type="ChEBI" id="CHEBI:50058"/>
        <dbReference type="EC" id="1.8.4.11"/>
    </reaction>
</comment>
<dbReference type="STRING" id="1802471.A2115_02860"/>
<accession>A0A1F7WHW5</accession>
<dbReference type="HAMAP" id="MF_01401">
    <property type="entry name" value="MsrA"/>
    <property type="match status" value="1"/>
</dbReference>
<reference evidence="6 7" key="1">
    <citation type="journal article" date="2016" name="Nat. Commun.">
        <title>Thousands of microbial genomes shed light on interconnected biogeochemical processes in an aquifer system.</title>
        <authorList>
            <person name="Anantharaman K."/>
            <person name="Brown C.T."/>
            <person name="Hug L.A."/>
            <person name="Sharon I."/>
            <person name="Castelle C.J."/>
            <person name="Probst A.J."/>
            <person name="Thomas B.C."/>
            <person name="Singh A."/>
            <person name="Wilkins M.J."/>
            <person name="Karaoz U."/>
            <person name="Brodie E.L."/>
            <person name="Williams K.H."/>
            <person name="Hubbard S.S."/>
            <person name="Banfield J.F."/>
        </authorList>
    </citation>
    <scope>NUCLEOTIDE SEQUENCE [LARGE SCALE GENOMIC DNA]</scope>
</reference>
<feature type="domain" description="Peptide methionine sulphoxide reductase MsrA" evidence="5">
    <location>
        <begin position="8"/>
        <end position="157"/>
    </location>
</feature>
<evidence type="ECO:0000259" key="5">
    <source>
        <dbReference type="Pfam" id="PF01625"/>
    </source>
</evidence>
<organism evidence="6 7">
    <name type="scientific">Candidatus Woesebacteria bacterium GWA1_41_8</name>
    <dbReference type="NCBI Taxonomy" id="1802471"/>
    <lineage>
        <taxon>Bacteria</taxon>
        <taxon>Candidatus Woeseibacteriota</taxon>
    </lineage>
</organism>
<comment type="caution">
    <text evidence="6">The sequence shown here is derived from an EMBL/GenBank/DDBJ whole genome shotgun (WGS) entry which is preliminary data.</text>
</comment>
<dbReference type="EMBL" id="MGFJ01000022">
    <property type="protein sequence ID" value="OGM02380.1"/>
    <property type="molecule type" value="Genomic_DNA"/>
</dbReference>
<dbReference type="GO" id="GO:0033744">
    <property type="term" value="F:L-methionine:thioredoxin-disulfide S-oxidoreductase activity"/>
    <property type="evidence" value="ECO:0007669"/>
    <property type="project" value="RHEA"/>
</dbReference>
<evidence type="ECO:0000256" key="3">
    <source>
        <dbReference type="ARBA" id="ARBA00048782"/>
    </source>
</evidence>
<dbReference type="InterPro" id="IPR002569">
    <property type="entry name" value="Met_Sox_Rdtase_MsrA_dom"/>
</dbReference>
<gene>
    <name evidence="4" type="primary">msrA</name>
    <name evidence="6" type="ORF">A2115_02860</name>
</gene>
<comment type="catalytic activity">
    <reaction evidence="3 4">
        <text>[thioredoxin]-disulfide + L-methionine + H2O = L-methionine (S)-S-oxide + [thioredoxin]-dithiol</text>
        <dbReference type="Rhea" id="RHEA:19993"/>
        <dbReference type="Rhea" id="RHEA-COMP:10698"/>
        <dbReference type="Rhea" id="RHEA-COMP:10700"/>
        <dbReference type="ChEBI" id="CHEBI:15377"/>
        <dbReference type="ChEBI" id="CHEBI:29950"/>
        <dbReference type="ChEBI" id="CHEBI:50058"/>
        <dbReference type="ChEBI" id="CHEBI:57844"/>
        <dbReference type="ChEBI" id="CHEBI:58772"/>
        <dbReference type="EC" id="1.8.4.11"/>
    </reaction>
</comment>
<evidence type="ECO:0000313" key="7">
    <source>
        <dbReference type="Proteomes" id="UP000176198"/>
    </source>
</evidence>
<sequence length="177" mass="20364">MTPENKVATFACGCFWCTEAIFKQIKGVEKVEVGYAGGKTQNPSYEKVSRGSTGHAEALQISFDPQTISYKDILYIFFHTHDPTTPNRQGADVGPQYRSVIFYHDSQQRAIAESQKEEAQKSYKDLIVTEIVPFETFYKAEEYHKDYYTKNPNAMYCRLVIDPKIQKLKKGYAEYLK</sequence>
<dbReference type="SUPFAM" id="SSF55068">
    <property type="entry name" value="Peptide methionine sulfoxide reductase"/>
    <property type="match status" value="1"/>
</dbReference>
<comment type="function">
    <text evidence="4">Has an important function as a repair enzyme for proteins that have been inactivated by oxidation. Catalyzes the reversible oxidation-reduction of methionine sulfoxide in proteins to methionine.</text>
</comment>
<dbReference type="Proteomes" id="UP000176198">
    <property type="component" value="Unassembled WGS sequence"/>
</dbReference>
<evidence type="ECO:0000256" key="1">
    <source>
        <dbReference type="ARBA" id="ARBA00023002"/>
    </source>
</evidence>
<proteinExistence type="inferred from homology"/>
<dbReference type="Pfam" id="PF01625">
    <property type="entry name" value="PMSR"/>
    <property type="match status" value="1"/>
</dbReference>